<keyword evidence="2" id="KW-1185">Reference proteome</keyword>
<organism evidence="1 2">
    <name type="scientific">Thermoproteus uzoniensis (strain 768-20)</name>
    <dbReference type="NCBI Taxonomy" id="999630"/>
    <lineage>
        <taxon>Archaea</taxon>
        <taxon>Thermoproteota</taxon>
        <taxon>Thermoprotei</taxon>
        <taxon>Thermoproteales</taxon>
        <taxon>Thermoproteaceae</taxon>
        <taxon>Thermoproteus</taxon>
    </lineage>
</organism>
<sequence>MDPVGRALKALDQLVLKPLEDIASGAEGIVEALAEQLDVPKPRVAAVAVPLDECGGQPGGLCRGIAGVYEPGLIRISYRSSLPSLLHLFAHHLQAVEMGERFLQARRAEAERLPWELRPLEIAAAVRAAQLARRAPPRILRVWEEEIKPKIKELDENLAQLKADVEQLYRYAEIYARR</sequence>
<dbReference type="KEGG" id="tuz:TUZN_0855"/>
<dbReference type="eggNOG" id="arCOG07427">
    <property type="taxonomic scope" value="Archaea"/>
</dbReference>
<name>F2L5H0_THEU7</name>
<reference key="2">
    <citation type="submission" date="2011-03" db="EMBL/GenBank/DDBJ databases">
        <title>Complete genome sequence of the thermoacidophilic crenarchaeon Thermoproteus uzoniensis 768-20.</title>
        <authorList>
            <person name="Mardanov A.V."/>
            <person name="Gumerov V.M."/>
            <person name="Beletsky A.V."/>
            <person name="Prokofeva M.I."/>
            <person name="Bonch-Osmolovskaya E.A."/>
            <person name="Ravin N.V."/>
            <person name="Skryabin K.G."/>
        </authorList>
    </citation>
    <scope>NUCLEOTIDE SEQUENCE</scope>
    <source>
        <strain>768-20</strain>
    </source>
</reference>
<dbReference type="EMBL" id="CP002590">
    <property type="protein sequence ID" value="AEA12341.1"/>
    <property type="molecule type" value="Genomic_DNA"/>
</dbReference>
<accession>F2L5H0</accession>
<dbReference type="AlphaFoldDB" id="F2L5H0"/>
<evidence type="ECO:0000313" key="2">
    <source>
        <dbReference type="Proteomes" id="UP000008138"/>
    </source>
</evidence>
<dbReference type="HOGENOM" id="CLU_1514697_0_0_2"/>
<protein>
    <submittedName>
        <fullName evidence="1">Uncharacterized protein</fullName>
    </submittedName>
</protein>
<dbReference type="OrthoDB" id="27859at2157"/>
<proteinExistence type="predicted"/>
<dbReference type="Proteomes" id="UP000008138">
    <property type="component" value="Chromosome"/>
</dbReference>
<gene>
    <name evidence="1" type="ordered locus">TUZN_0855</name>
</gene>
<dbReference type="RefSeq" id="WP_013679677.1">
    <property type="nucleotide sequence ID" value="NC_015315.1"/>
</dbReference>
<evidence type="ECO:0000313" key="1">
    <source>
        <dbReference type="EMBL" id="AEA12341.1"/>
    </source>
</evidence>
<reference evidence="1 2" key="1">
    <citation type="journal article" date="2011" name="J. Bacteriol.">
        <title>Complete genome sequence of the thermoacidophilic crenarchaeon Thermoproteus uzoniensis 768-20.</title>
        <authorList>
            <person name="Mardanov A.V."/>
            <person name="Gumerov V.M."/>
            <person name="Beletsky A.V."/>
            <person name="Prokofeva M.I."/>
            <person name="Bonch-Osmolovskaya E.A."/>
            <person name="Ravin N.V."/>
            <person name="Skryabin K.G."/>
        </authorList>
    </citation>
    <scope>NUCLEOTIDE SEQUENCE [LARGE SCALE GENOMIC DNA]</scope>
    <source>
        <strain evidence="1 2">768-20</strain>
    </source>
</reference>
<dbReference type="GeneID" id="10360390"/>